<dbReference type="PANTHER" id="PTHR47027">
    <property type="entry name" value="REVERSE TRANSCRIPTASE DOMAIN-CONTAINING PROTEIN"/>
    <property type="match status" value="1"/>
</dbReference>
<dbReference type="KEGG" id="osn:115230270"/>
<sequence length="457" mass="52915">MLNKAFAQHCPLPIGTGIIIPVQKPGKRRGPCGSLRLVVLVTFLRKTLSTIVRSRISRSIDRYLSCSQSGFRPGRSTADIVWTYRWINAICQKYKRSFHVLVINMSKAFDSINRSKLLIVLKNIVDEDSLRMIRLLLSETQLLVRIGPKESRLFPTNVGTPQGDTLSPILFIVYLEAALRDLRLEIGCMDNQVMELVYADDLDFITEDRKLIEIIMEKARTIFDKWSHKVNEEKTEITTVERVPTRIDEKWQNVRKLGSLLGDSEDITRRKILSTIALKKLQSIWMRKNQISTKMRLRLYDAFVRPVLMHNAGTWGTSEKNMEQLDSFHRGQLRKLLGYSWPKKISNDKLYRLANCGPISLNILETRWRLFGHILRMKKETPCNMAMEEFFGHTEYSKYRGRPRDCLPGILTKEYAMIGGRLMDADDLDEIGKRARRRKGWKGLTTRIVKNMAQAKP</sequence>
<keyword evidence="2" id="KW-1185">Reference proteome</keyword>
<dbReference type="Proteomes" id="UP000515154">
    <property type="component" value="Unplaced"/>
</dbReference>
<feature type="domain" description="Reverse transcriptase" evidence="1">
    <location>
        <begin position="3"/>
        <end position="261"/>
    </location>
</feature>
<organism evidence="2 5">
    <name type="scientific">Octopus sinensis</name>
    <name type="common">East Asian common octopus</name>
    <dbReference type="NCBI Taxonomy" id="2607531"/>
    <lineage>
        <taxon>Eukaryota</taxon>
        <taxon>Metazoa</taxon>
        <taxon>Spiralia</taxon>
        <taxon>Lophotrochozoa</taxon>
        <taxon>Mollusca</taxon>
        <taxon>Cephalopoda</taxon>
        <taxon>Coleoidea</taxon>
        <taxon>Octopodiformes</taxon>
        <taxon>Octopoda</taxon>
        <taxon>Incirrata</taxon>
        <taxon>Octopodidae</taxon>
        <taxon>Octopus</taxon>
    </lineage>
</organism>
<dbReference type="CDD" id="cd01650">
    <property type="entry name" value="RT_nLTR_like"/>
    <property type="match status" value="1"/>
</dbReference>
<dbReference type="PANTHER" id="PTHR47027:SF20">
    <property type="entry name" value="REVERSE TRANSCRIPTASE-LIKE PROTEIN WITH RNA-DIRECTED DNA POLYMERASE DOMAIN"/>
    <property type="match status" value="1"/>
</dbReference>
<name>A0A6P7U486_9MOLL</name>
<evidence type="ECO:0000313" key="3">
    <source>
        <dbReference type="RefSeq" id="XP_029654786.1"/>
    </source>
</evidence>
<evidence type="ECO:0000313" key="5">
    <source>
        <dbReference type="RefSeq" id="XP_029656337.1"/>
    </source>
</evidence>
<dbReference type="KEGG" id="osn:115228322"/>
<dbReference type="AlphaFoldDB" id="A0A6P7U486"/>
<protein>
    <submittedName>
        <fullName evidence="3">Uncharacterized protein LOC115228322</fullName>
    </submittedName>
    <submittedName>
        <fullName evidence="4">Uncharacterized protein LOC115230270</fullName>
    </submittedName>
    <submittedName>
        <fullName evidence="5">Uncharacterized protein LOC115230272</fullName>
    </submittedName>
</protein>
<dbReference type="RefSeq" id="XP_029656336.1">
    <property type="nucleotide sequence ID" value="XM_029800476.1"/>
</dbReference>
<dbReference type="PROSITE" id="PS50878">
    <property type="entry name" value="RT_POL"/>
    <property type="match status" value="1"/>
</dbReference>
<accession>A0A6P7U486</accession>
<dbReference type="RefSeq" id="XP_029654786.1">
    <property type="nucleotide sequence ID" value="XM_029798926.1"/>
</dbReference>
<dbReference type="Pfam" id="PF00078">
    <property type="entry name" value="RVT_1"/>
    <property type="match status" value="1"/>
</dbReference>
<dbReference type="InterPro" id="IPR043502">
    <property type="entry name" value="DNA/RNA_pol_sf"/>
</dbReference>
<dbReference type="KEGG" id="osn:115230272"/>
<evidence type="ECO:0000259" key="1">
    <source>
        <dbReference type="PROSITE" id="PS50878"/>
    </source>
</evidence>
<dbReference type="InterPro" id="IPR000477">
    <property type="entry name" value="RT_dom"/>
</dbReference>
<dbReference type="SUPFAM" id="SSF56672">
    <property type="entry name" value="DNA/RNA polymerases"/>
    <property type="match status" value="1"/>
</dbReference>
<reference evidence="3 4" key="1">
    <citation type="submission" date="2025-08" db="UniProtKB">
        <authorList>
            <consortium name="RefSeq"/>
        </authorList>
    </citation>
    <scope>IDENTIFICATION</scope>
</reference>
<evidence type="ECO:0000313" key="4">
    <source>
        <dbReference type="RefSeq" id="XP_029656336.1"/>
    </source>
</evidence>
<dbReference type="RefSeq" id="XP_029656337.1">
    <property type="nucleotide sequence ID" value="XM_029800477.1"/>
</dbReference>
<evidence type="ECO:0000313" key="2">
    <source>
        <dbReference type="Proteomes" id="UP000515154"/>
    </source>
</evidence>
<proteinExistence type="predicted"/>
<gene>
    <name evidence="5" type="primary">LOC115230272</name>
    <name evidence="3" type="synonym">LOC115228322</name>
    <name evidence="4" type="synonym">LOC115230270</name>
</gene>